<proteinExistence type="evidence at transcript level"/>
<protein>
    <submittedName>
        <fullName evidence="9">Diapause hormone-pheromone biosysnthesis activating neuropeptide polyprotein</fullName>
    </submittedName>
</protein>
<evidence type="ECO:0000256" key="4">
    <source>
        <dbReference type="ARBA" id="ARBA00022702"/>
    </source>
</evidence>
<keyword evidence="3" id="KW-0964">Secreted</keyword>
<dbReference type="GO" id="GO:0005184">
    <property type="term" value="F:neuropeptide hormone activity"/>
    <property type="evidence" value="ECO:0007669"/>
    <property type="project" value="InterPro"/>
</dbReference>
<organism evidence="9">
    <name type="scientific">Orgyia thyellina</name>
    <name type="common">white-spotted tussock moth</name>
    <dbReference type="NCBI Taxonomy" id="335473"/>
    <lineage>
        <taxon>Eukaryota</taxon>
        <taxon>Metazoa</taxon>
        <taxon>Ecdysozoa</taxon>
        <taxon>Arthropoda</taxon>
        <taxon>Hexapoda</taxon>
        <taxon>Insecta</taxon>
        <taxon>Pterygota</taxon>
        <taxon>Neoptera</taxon>
        <taxon>Endopterygota</taxon>
        <taxon>Lepidoptera</taxon>
        <taxon>Glossata</taxon>
        <taxon>Ditrysia</taxon>
        <taxon>Noctuoidea</taxon>
        <taxon>Erebidae</taxon>
        <taxon>Lymantriinae</taxon>
        <taxon>Orgyia</taxon>
    </lineage>
</organism>
<dbReference type="Pfam" id="PF05874">
    <property type="entry name" value="PBAN"/>
    <property type="match status" value="1"/>
</dbReference>
<feature type="chain" id="PRO_5004192241" evidence="8">
    <location>
        <begin position="22"/>
        <end position="199"/>
    </location>
</feature>
<evidence type="ECO:0000256" key="5">
    <source>
        <dbReference type="ARBA" id="ARBA00022815"/>
    </source>
</evidence>
<feature type="signal peptide" evidence="8">
    <location>
        <begin position="1"/>
        <end position="21"/>
    </location>
</feature>
<keyword evidence="8" id="KW-0732">Signal</keyword>
<dbReference type="AlphaFoldDB" id="Q1JU71"/>
<dbReference type="GO" id="GO:0042811">
    <property type="term" value="P:pheromone biosynthetic process"/>
    <property type="evidence" value="ECO:0007669"/>
    <property type="project" value="InterPro"/>
</dbReference>
<dbReference type="PROSITE" id="PS51257">
    <property type="entry name" value="PROKAR_LIPOPROTEIN"/>
    <property type="match status" value="1"/>
</dbReference>
<name>Q1JU71_9NEOP</name>
<sequence>MSASERISFILVVAILSCVLATGNDVKDDGQDRVAHSDRGGQLWFGPRLGKRSLRLSSEENRQAFFKLLEAADALKFYYEQLPYIETRQADEPDTRVTKKVIFTPKLGRSLSTYEEKLYDNVEFTPRLGRRLSDDMPATPPDQEYYRPDPEQIDSRTKYFSPRLGRTMTFSPRLGRELAYEMYPEKVRIARSTNKTQST</sequence>
<feature type="region of interest" description="Disordered" evidence="7">
    <location>
        <begin position="130"/>
        <end position="151"/>
    </location>
</feature>
<comment type="similarity">
    <text evidence="2">Belongs to the pyrokinin family.</text>
</comment>
<dbReference type="GO" id="GO:0007218">
    <property type="term" value="P:neuropeptide signaling pathway"/>
    <property type="evidence" value="ECO:0007669"/>
    <property type="project" value="UniProtKB-KW"/>
</dbReference>
<evidence type="ECO:0000256" key="8">
    <source>
        <dbReference type="SAM" id="SignalP"/>
    </source>
</evidence>
<dbReference type="EMBL" id="AB259122">
    <property type="protein sequence ID" value="BAE94185.1"/>
    <property type="molecule type" value="mRNA"/>
</dbReference>
<evidence type="ECO:0000256" key="3">
    <source>
        <dbReference type="ARBA" id="ARBA00022525"/>
    </source>
</evidence>
<evidence type="ECO:0000256" key="7">
    <source>
        <dbReference type="SAM" id="MobiDB-lite"/>
    </source>
</evidence>
<evidence type="ECO:0000256" key="6">
    <source>
        <dbReference type="ARBA" id="ARBA00023320"/>
    </source>
</evidence>
<keyword evidence="4" id="KW-0372">Hormone</keyword>
<evidence type="ECO:0000313" key="9">
    <source>
        <dbReference type="EMBL" id="BAE94185.1"/>
    </source>
</evidence>
<keyword evidence="5" id="KW-0027">Amidation</keyword>
<evidence type="ECO:0000256" key="1">
    <source>
        <dbReference type="ARBA" id="ARBA00004613"/>
    </source>
</evidence>
<dbReference type="GO" id="GO:0005576">
    <property type="term" value="C:extracellular region"/>
    <property type="evidence" value="ECO:0007669"/>
    <property type="project" value="UniProtKB-SubCell"/>
</dbReference>
<dbReference type="InterPro" id="IPR001484">
    <property type="entry name" value="Pyrokinin_CS"/>
</dbReference>
<evidence type="ECO:0000256" key="2">
    <source>
        <dbReference type="ARBA" id="ARBA00007714"/>
    </source>
</evidence>
<keyword evidence="6 9" id="KW-0527">Neuropeptide</keyword>
<dbReference type="InterPro" id="IPR008730">
    <property type="entry name" value="PBAN"/>
</dbReference>
<accession>Q1JU71</accession>
<dbReference type="PROSITE" id="PS00539">
    <property type="entry name" value="PYROKININ"/>
    <property type="match status" value="3"/>
</dbReference>
<comment type="subcellular location">
    <subcellularLocation>
        <location evidence="1">Secreted</location>
    </subcellularLocation>
</comment>
<reference evidence="9" key="1">
    <citation type="submission" date="2006-05" db="EMBL/GenBank/DDBJ databases">
        <title>Cloning and expression of the DH-PBAN gene in Orgyia thyellina.</title>
        <authorList>
            <person name="Uehara H."/>
            <person name="Shiomi K."/>
            <person name="Kamito T."/>
            <person name="Kato Y."/>
        </authorList>
    </citation>
    <scope>NUCLEOTIDE SEQUENCE</scope>
    <source>
        <tissue evidence="9">Brain-subesophageal ganglion complex</tissue>
    </source>
</reference>
<gene>
    <name evidence="9" type="primary">DH-PBAN</name>
</gene>